<dbReference type="Gene3D" id="3.30.420.10">
    <property type="entry name" value="Ribonuclease H-like superfamily/Ribonuclease H"/>
    <property type="match status" value="1"/>
</dbReference>
<evidence type="ECO:0000313" key="2">
    <source>
        <dbReference type="Proteomes" id="UP000046395"/>
    </source>
</evidence>
<evidence type="ECO:0000313" key="3">
    <source>
        <dbReference type="WBParaSite" id="TMUE_2000010325.1"/>
    </source>
</evidence>
<sequence>MFANLPTEAKHLIILPPSNSFVHRLVWQRHVDLMHARTERVLADLRGQYWLIGGRRSVRKEIDRCLYCRLMSATPIHPIMAPLPRERLTCSLAAFVNVSVDCFGPFQVIVGRALRKRYGCLFTCMAFRASHLEVLDSLDANSFMLALRRFIARPGRPSTIFSDNGRNFVAAEKLIRDEEVS</sequence>
<dbReference type="SUPFAM" id="SSF53098">
    <property type="entry name" value="Ribonuclease H-like"/>
    <property type="match status" value="1"/>
</dbReference>
<dbReference type="WBParaSite" id="TMUE_2000010325.1">
    <property type="protein sequence ID" value="TMUE_2000010325.1"/>
    <property type="gene ID" value="WBGene00293489"/>
</dbReference>
<protein>
    <submittedName>
        <fullName evidence="3">Integrase_H2C2 domain-containing protein</fullName>
    </submittedName>
</protein>
<accession>A0A5S6QSW3</accession>
<dbReference type="AlphaFoldDB" id="A0A5S6QSW3"/>
<dbReference type="Pfam" id="PF17921">
    <property type="entry name" value="Integrase_H2C2"/>
    <property type="match status" value="1"/>
</dbReference>
<organism evidence="2 3">
    <name type="scientific">Trichuris muris</name>
    <name type="common">Mouse whipworm</name>
    <dbReference type="NCBI Taxonomy" id="70415"/>
    <lineage>
        <taxon>Eukaryota</taxon>
        <taxon>Metazoa</taxon>
        <taxon>Ecdysozoa</taxon>
        <taxon>Nematoda</taxon>
        <taxon>Enoplea</taxon>
        <taxon>Dorylaimia</taxon>
        <taxon>Trichinellida</taxon>
        <taxon>Trichuridae</taxon>
        <taxon>Trichuris</taxon>
    </lineage>
</organism>
<keyword evidence="2" id="KW-1185">Reference proteome</keyword>
<dbReference type="STRING" id="70415.A0A5S6QSW3"/>
<dbReference type="InterPro" id="IPR012337">
    <property type="entry name" value="RNaseH-like_sf"/>
</dbReference>
<dbReference type="InterPro" id="IPR041588">
    <property type="entry name" value="Integrase_H2C2"/>
</dbReference>
<dbReference type="InterPro" id="IPR036397">
    <property type="entry name" value="RNaseH_sf"/>
</dbReference>
<evidence type="ECO:0000259" key="1">
    <source>
        <dbReference type="Pfam" id="PF17921"/>
    </source>
</evidence>
<reference evidence="3" key="1">
    <citation type="submission" date="2019-12" db="UniProtKB">
        <authorList>
            <consortium name="WormBaseParasite"/>
        </authorList>
    </citation>
    <scope>IDENTIFICATION</scope>
</reference>
<dbReference type="GO" id="GO:0003676">
    <property type="term" value="F:nucleic acid binding"/>
    <property type="evidence" value="ECO:0007669"/>
    <property type="project" value="InterPro"/>
</dbReference>
<feature type="domain" description="Integrase zinc-binding" evidence="1">
    <location>
        <begin position="19"/>
        <end position="72"/>
    </location>
</feature>
<name>A0A5S6QSW3_TRIMR</name>
<dbReference type="Proteomes" id="UP000046395">
    <property type="component" value="Unassembled WGS sequence"/>
</dbReference>
<proteinExistence type="predicted"/>
<dbReference type="PANTHER" id="PTHR47331">
    <property type="entry name" value="PHD-TYPE DOMAIN-CONTAINING PROTEIN"/>
    <property type="match status" value="1"/>
</dbReference>